<dbReference type="EMBL" id="JAAPAP010000023">
    <property type="protein sequence ID" value="NHN79595.1"/>
    <property type="molecule type" value="Genomic_DNA"/>
</dbReference>
<organism evidence="1 2">
    <name type="scientific">Azotobacter chroococcum</name>
    <dbReference type="NCBI Taxonomy" id="353"/>
    <lineage>
        <taxon>Bacteria</taxon>
        <taxon>Pseudomonadati</taxon>
        <taxon>Pseudomonadota</taxon>
        <taxon>Gammaproteobacteria</taxon>
        <taxon>Pseudomonadales</taxon>
        <taxon>Pseudomonadaceae</taxon>
        <taxon>Azotobacter</taxon>
    </lineage>
</organism>
<reference evidence="1" key="1">
    <citation type="submission" date="2020-03" db="EMBL/GenBank/DDBJ databases">
        <title>Genome assembly of Azotobacter chroococcum W5.</title>
        <authorList>
            <person name="Kannepalli A."/>
        </authorList>
    </citation>
    <scope>NUCLEOTIDE SEQUENCE</scope>
    <source>
        <strain evidence="1">W5</strain>
    </source>
</reference>
<protein>
    <submittedName>
        <fullName evidence="1">Uncharacterized protein</fullName>
    </submittedName>
</protein>
<comment type="caution">
    <text evidence="1">The sequence shown here is derived from an EMBL/GenBank/DDBJ whole genome shotgun (WGS) entry which is preliminary data.</text>
</comment>
<sequence length="125" mass="13459">MTSLYRIHPQPAFNFGGLVIDNFGGGGGASTGIELGLGRPADITATAGFTPAHWRDNQDTGIPGVSKTEVTRRELALADSIRAYASIGMKERQIRSKTVISTAILRKIAKRHRIAMAKARRKEAA</sequence>
<dbReference type="RefSeq" id="WP_089168825.1">
    <property type="nucleotide sequence ID" value="NZ_CP011835.1"/>
</dbReference>
<dbReference type="Proteomes" id="UP000736384">
    <property type="component" value="Unassembled WGS sequence"/>
</dbReference>
<proteinExistence type="predicted"/>
<dbReference type="GeneID" id="61931967"/>
<evidence type="ECO:0000313" key="2">
    <source>
        <dbReference type="Proteomes" id="UP000736384"/>
    </source>
</evidence>
<dbReference type="AlphaFoldDB" id="A0AA44C8J8"/>
<name>A0AA44C8J8_9GAMM</name>
<evidence type="ECO:0000313" key="1">
    <source>
        <dbReference type="EMBL" id="NHN79595.1"/>
    </source>
</evidence>
<gene>
    <name evidence="1" type="ORF">HA520_20335</name>
</gene>
<accession>A0AA44C8J8</accession>